<dbReference type="EMBL" id="LSCQ01000074">
    <property type="protein sequence ID" value="KXB34542.1"/>
    <property type="molecule type" value="Genomic_DNA"/>
</dbReference>
<dbReference type="Proteomes" id="UP000070422">
    <property type="component" value="Unassembled WGS sequence"/>
</dbReference>
<protein>
    <recommendedName>
        <fullName evidence="1">Integrase catalytic domain-containing protein</fullName>
    </recommendedName>
</protein>
<dbReference type="GO" id="GO:0015074">
    <property type="term" value="P:DNA integration"/>
    <property type="evidence" value="ECO:0007669"/>
    <property type="project" value="InterPro"/>
</dbReference>
<dbReference type="PATRIC" id="fig|87541.4.peg.1293"/>
<dbReference type="InterPro" id="IPR001584">
    <property type="entry name" value="Integrase_cat-core"/>
</dbReference>
<gene>
    <name evidence="2" type="ORF">HMPREF3187_01310</name>
</gene>
<organism evidence="2 3">
    <name type="scientific">Aerococcus christensenii</name>
    <dbReference type="NCBI Taxonomy" id="87541"/>
    <lineage>
        <taxon>Bacteria</taxon>
        <taxon>Bacillati</taxon>
        <taxon>Bacillota</taxon>
        <taxon>Bacilli</taxon>
        <taxon>Lactobacillales</taxon>
        <taxon>Aerococcaceae</taxon>
        <taxon>Aerococcus</taxon>
    </lineage>
</organism>
<evidence type="ECO:0000259" key="1">
    <source>
        <dbReference type="Pfam" id="PF13333"/>
    </source>
</evidence>
<evidence type="ECO:0000313" key="2">
    <source>
        <dbReference type="EMBL" id="KXB34542.1"/>
    </source>
</evidence>
<feature type="domain" description="Integrase catalytic" evidence="1">
    <location>
        <begin position="4"/>
        <end position="55"/>
    </location>
</feature>
<proteinExistence type="predicted"/>
<dbReference type="Pfam" id="PF13333">
    <property type="entry name" value="rve_2"/>
    <property type="match status" value="1"/>
</dbReference>
<dbReference type="AlphaFoldDB" id="A0A133XUC1"/>
<reference evidence="2 3" key="1">
    <citation type="submission" date="2016-01" db="EMBL/GenBank/DDBJ databases">
        <authorList>
            <person name="Oliw E.H."/>
        </authorList>
    </citation>
    <scope>NUCLEOTIDE SEQUENCE [LARGE SCALE GENOMIC DNA]</scope>
    <source>
        <strain evidence="2 3">KA00635</strain>
    </source>
</reference>
<accession>A0A133XUC1</accession>
<sequence>MKKFGILKQEMYYRDPLLIYEPLEQKITDYIQHYTPNRIKEKLSGMFLIEYRKHTTQLFA</sequence>
<comment type="caution">
    <text evidence="2">The sequence shown here is derived from an EMBL/GenBank/DDBJ whole genome shotgun (WGS) entry which is preliminary data.</text>
</comment>
<evidence type="ECO:0000313" key="3">
    <source>
        <dbReference type="Proteomes" id="UP000070422"/>
    </source>
</evidence>
<name>A0A133XUC1_9LACT</name>
<dbReference type="RefSeq" id="WP_060937059.1">
    <property type="nucleotide sequence ID" value="NZ_JASOZP010000008.1"/>
</dbReference>